<protein>
    <recommendedName>
        <fullName evidence="2">Aldehyde dehydrogenase domain-containing protein</fullName>
    </recommendedName>
</protein>
<evidence type="ECO:0000313" key="4">
    <source>
        <dbReference type="Proteomes" id="UP000465361"/>
    </source>
</evidence>
<reference evidence="3 4" key="1">
    <citation type="journal article" date="2019" name="Emerg. Microbes Infect.">
        <title>Comprehensive subspecies identification of 175 nontuberculous mycobacteria species based on 7547 genomic profiles.</title>
        <authorList>
            <person name="Matsumoto Y."/>
            <person name="Kinjo T."/>
            <person name="Motooka D."/>
            <person name="Nabeya D."/>
            <person name="Jung N."/>
            <person name="Uechi K."/>
            <person name="Horii T."/>
            <person name="Iida T."/>
            <person name="Fujita J."/>
            <person name="Nakamura S."/>
        </authorList>
    </citation>
    <scope>NUCLEOTIDE SEQUENCE [LARGE SCALE GENOMIC DNA]</scope>
    <source>
        <strain evidence="3 4">JCM 17322</strain>
    </source>
</reference>
<dbReference type="Proteomes" id="UP000465361">
    <property type="component" value="Unassembled WGS sequence"/>
</dbReference>
<dbReference type="SUPFAM" id="SSF53720">
    <property type="entry name" value="ALDH-like"/>
    <property type="match status" value="1"/>
</dbReference>
<evidence type="ECO:0000259" key="2">
    <source>
        <dbReference type="Pfam" id="PF00171"/>
    </source>
</evidence>
<comment type="caution">
    <text evidence="3">The sequence shown here is derived from an EMBL/GenBank/DDBJ whole genome shotgun (WGS) entry which is preliminary data.</text>
</comment>
<dbReference type="InterPro" id="IPR016162">
    <property type="entry name" value="Ald_DH_N"/>
</dbReference>
<evidence type="ECO:0000313" key="3">
    <source>
        <dbReference type="EMBL" id="GFG73823.1"/>
    </source>
</evidence>
<dbReference type="GO" id="GO:0016491">
    <property type="term" value="F:oxidoreductase activity"/>
    <property type="evidence" value="ECO:0007669"/>
    <property type="project" value="UniProtKB-KW"/>
</dbReference>
<organism evidence="3 4">
    <name type="scientific">Mycobacterium botniense</name>
    <dbReference type="NCBI Taxonomy" id="84962"/>
    <lineage>
        <taxon>Bacteria</taxon>
        <taxon>Bacillati</taxon>
        <taxon>Actinomycetota</taxon>
        <taxon>Actinomycetes</taxon>
        <taxon>Mycobacteriales</taxon>
        <taxon>Mycobacteriaceae</taxon>
        <taxon>Mycobacterium</taxon>
    </lineage>
</organism>
<dbReference type="InterPro" id="IPR016161">
    <property type="entry name" value="Ald_DH/histidinol_DH"/>
</dbReference>
<dbReference type="Pfam" id="PF00171">
    <property type="entry name" value="Aldedh"/>
    <property type="match status" value="1"/>
</dbReference>
<keyword evidence="1" id="KW-0560">Oxidoreductase</keyword>
<feature type="domain" description="Aldehyde dehydrogenase" evidence="2">
    <location>
        <begin position="160"/>
        <end position="340"/>
    </location>
</feature>
<accession>A0A7I9XVK5</accession>
<sequence>MRLDALGPNGDYRTRNREIITDTAGVAVAALSIVPELFVARSIATQRRIHPLPLAQRQAALKKSADIFRYAQIAGLDFESYVTRVTRVSGLPIAITRAGALEVAAALGQTPDAVCVARPMGSVCDWRDELTRSGSGVWVRRGEVLAVHASANHPGVHSGWPQALALGYRVAVRPSRREPFTAHRVVMALRQAGFRPEDVLYLPADHAGADEMIRAADLAIVFGGRDVVDTYGADPRVLVNGPGQSKILVTAEQNWRDYLDLIVDSISNRGGMACQNATAVLYEGDPAPLAEAIAEQLALIPALPAGDETALLPTRPIGQAHALAEYVAAKAAGSISLLGADHVIGDLGDGSAALRPAVHLLNAPEVDKLNIEVPFPCVWVSAWSRNDGLAPLRNSLVITAITSDEQLIDDLLAEPTVTNLYRGRHPTHFSATWMPHNGYLAEFLMRSKGFIRD</sequence>
<proteinExistence type="predicted"/>
<dbReference type="InterPro" id="IPR015590">
    <property type="entry name" value="Aldehyde_DH_dom"/>
</dbReference>
<dbReference type="AlphaFoldDB" id="A0A7I9XVK5"/>
<dbReference type="Gene3D" id="3.40.605.10">
    <property type="entry name" value="Aldehyde Dehydrogenase, Chain A, domain 1"/>
    <property type="match status" value="1"/>
</dbReference>
<dbReference type="EMBL" id="BLKW01000002">
    <property type="protein sequence ID" value="GFG73823.1"/>
    <property type="molecule type" value="Genomic_DNA"/>
</dbReference>
<name>A0A7I9XVK5_9MYCO</name>
<evidence type="ECO:0000256" key="1">
    <source>
        <dbReference type="ARBA" id="ARBA00023002"/>
    </source>
</evidence>
<gene>
    <name evidence="3" type="ORF">MBOT_11880</name>
</gene>
<keyword evidence="4" id="KW-1185">Reference proteome</keyword>